<feature type="compositionally biased region" description="Polar residues" evidence="1">
    <location>
        <begin position="95"/>
        <end position="106"/>
    </location>
</feature>
<feature type="region of interest" description="Disordered" evidence="1">
    <location>
        <begin position="60"/>
        <end position="106"/>
    </location>
</feature>
<protein>
    <submittedName>
        <fullName evidence="2">Uncharacterized protein</fullName>
    </submittedName>
</protein>
<dbReference type="VEuPathDB" id="CryptoDB:Cvel_14906"/>
<sequence>MRPEDVINSVKHLTTEGAEDTQKGQQADLRIAIVLSPKEYAEVERRKREKVRVENVLQALSSFGSGEMPPASSTPCLLPSEGQQRINYPPGIATPSGSTTASQSAL</sequence>
<feature type="compositionally biased region" description="Polar residues" evidence="1">
    <location>
        <begin position="71"/>
        <end position="86"/>
    </location>
</feature>
<gene>
    <name evidence="2" type="ORF">Cvel_14906</name>
</gene>
<accession>A0A0G4F3N3</accession>
<proteinExistence type="predicted"/>
<name>A0A0G4F3N3_9ALVE</name>
<organism evidence="2">
    <name type="scientific">Chromera velia CCMP2878</name>
    <dbReference type="NCBI Taxonomy" id="1169474"/>
    <lineage>
        <taxon>Eukaryota</taxon>
        <taxon>Sar</taxon>
        <taxon>Alveolata</taxon>
        <taxon>Colpodellida</taxon>
        <taxon>Chromeraceae</taxon>
        <taxon>Chromera</taxon>
    </lineage>
</organism>
<dbReference type="AlphaFoldDB" id="A0A0G4F3N3"/>
<evidence type="ECO:0000313" key="2">
    <source>
        <dbReference type="EMBL" id="CEM06440.1"/>
    </source>
</evidence>
<reference evidence="2" key="1">
    <citation type="submission" date="2014-11" db="EMBL/GenBank/DDBJ databases">
        <authorList>
            <person name="Otto D Thomas"/>
            <person name="Naeem Raeece"/>
        </authorList>
    </citation>
    <scope>NUCLEOTIDE SEQUENCE</scope>
</reference>
<feature type="region of interest" description="Disordered" evidence="1">
    <location>
        <begin position="1"/>
        <end position="24"/>
    </location>
</feature>
<dbReference type="EMBL" id="CDMZ01000089">
    <property type="protein sequence ID" value="CEM06440.1"/>
    <property type="molecule type" value="Genomic_DNA"/>
</dbReference>
<evidence type="ECO:0000256" key="1">
    <source>
        <dbReference type="SAM" id="MobiDB-lite"/>
    </source>
</evidence>